<dbReference type="InterPro" id="IPR042099">
    <property type="entry name" value="ANL_N_sf"/>
</dbReference>
<evidence type="ECO:0000256" key="2">
    <source>
        <dbReference type="ARBA" id="ARBA00022598"/>
    </source>
</evidence>
<dbReference type="EMBL" id="JAUHPV010000005">
    <property type="protein sequence ID" value="MDN4473266.1"/>
    <property type="molecule type" value="Genomic_DNA"/>
</dbReference>
<dbReference type="Proteomes" id="UP001172738">
    <property type="component" value="Unassembled WGS sequence"/>
</dbReference>
<dbReference type="InterPro" id="IPR025110">
    <property type="entry name" value="AMP-bd_C"/>
</dbReference>
<dbReference type="RefSeq" id="WP_301128611.1">
    <property type="nucleotide sequence ID" value="NZ_JAUHPV010000005.1"/>
</dbReference>
<dbReference type="Gene3D" id="3.40.50.12780">
    <property type="entry name" value="N-terminal domain of ligase-like"/>
    <property type="match status" value="1"/>
</dbReference>
<dbReference type="InterPro" id="IPR045851">
    <property type="entry name" value="AMP-bd_C_sf"/>
</dbReference>
<dbReference type="PANTHER" id="PTHR43201">
    <property type="entry name" value="ACYL-COA SYNTHETASE"/>
    <property type="match status" value="1"/>
</dbReference>
<evidence type="ECO:0000256" key="1">
    <source>
        <dbReference type="ARBA" id="ARBA00006432"/>
    </source>
</evidence>
<keyword evidence="2" id="KW-0436">Ligase</keyword>
<comment type="caution">
    <text evidence="6">The sequence shown here is derived from an EMBL/GenBank/DDBJ whole genome shotgun (WGS) entry which is preliminary data.</text>
</comment>
<gene>
    <name evidence="6" type="ORF">QQX04_09720</name>
</gene>
<feature type="domain" description="AMP-binding enzyme C-terminal" evidence="5">
    <location>
        <begin position="417"/>
        <end position="487"/>
    </location>
</feature>
<evidence type="ECO:0000259" key="4">
    <source>
        <dbReference type="Pfam" id="PF00501"/>
    </source>
</evidence>
<accession>A0ABT8G296</accession>
<keyword evidence="7" id="KW-1185">Reference proteome</keyword>
<dbReference type="Pfam" id="PF00501">
    <property type="entry name" value="AMP-binding"/>
    <property type="match status" value="1"/>
</dbReference>
<name>A0ABT8G296_9MICO</name>
<dbReference type="InterPro" id="IPR000873">
    <property type="entry name" value="AMP-dep_synth/lig_dom"/>
</dbReference>
<reference evidence="6" key="1">
    <citation type="submission" date="2023-06" db="EMBL/GenBank/DDBJ databases">
        <title>SYSU T00b26.</title>
        <authorList>
            <person name="Gao L."/>
            <person name="Fang B.-Z."/>
            <person name="Li W.-J."/>
        </authorList>
    </citation>
    <scope>NUCLEOTIDE SEQUENCE</scope>
    <source>
        <strain evidence="6">SYSU T00b26</strain>
    </source>
</reference>
<sequence length="509" mass="54294">MTSSRHTVGRWLLDSADRRPAHPAIDDRGVVLTYKEVAARARDLAARLAGAGYGAGDRIATVSGTSADHVVAFFACALTGLTFAPLSVRLAPAELGALLTRTDPALILVDEEHERLLASALEAEPQRCPRASLGTAGVESHAPGSARPTPARAAADSDPLLLIFTSGAEAAPKGVLLSHEACFWTNLALDQAMPLREDDVVLCVLPQYHVAAWNVQPLLAWRTGATVVLERGFSPSRVLSLLETRGVTAMMGVPTQYRLLLDDPAWDQTDLATLRLAVSGGARLSPEVAQAWRERGTPLTPGYGLTEAGPNTLHLPAAQAADAPEAVGVPYPHVEVSLRDPESGLVLEGAAAGELWVRSPSLFSGYLDDPAATAQVLTDGWLRSGDLASRDESGRYSIVDRIKDIYISGGENVAPAEVERVLESHPLVARAAVVGVPDDVWGERGAAFVRPVAGAVLTRDEMEAHARSLLAGFKVPVQFTIVEDLPTGTLDKVERRHLRERAVAERRTR</sequence>
<evidence type="ECO:0000259" key="5">
    <source>
        <dbReference type="Pfam" id="PF13193"/>
    </source>
</evidence>
<evidence type="ECO:0000313" key="7">
    <source>
        <dbReference type="Proteomes" id="UP001172738"/>
    </source>
</evidence>
<feature type="region of interest" description="Disordered" evidence="3">
    <location>
        <begin position="133"/>
        <end position="152"/>
    </location>
</feature>
<evidence type="ECO:0000313" key="6">
    <source>
        <dbReference type="EMBL" id="MDN4473266.1"/>
    </source>
</evidence>
<feature type="domain" description="AMP-dependent synthetase/ligase" evidence="4">
    <location>
        <begin position="14"/>
        <end position="367"/>
    </location>
</feature>
<dbReference type="PANTHER" id="PTHR43201:SF5">
    <property type="entry name" value="MEDIUM-CHAIN ACYL-COA LIGASE ACSF2, MITOCHONDRIAL"/>
    <property type="match status" value="1"/>
</dbReference>
<protein>
    <submittedName>
        <fullName evidence="6">Class I adenylate-forming enzyme family protein</fullName>
    </submittedName>
</protein>
<organism evidence="6 7">
    <name type="scientific">Demequina zhanjiangensis</name>
    <dbReference type="NCBI Taxonomy" id="3051659"/>
    <lineage>
        <taxon>Bacteria</taxon>
        <taxon>Bacillati</taxon>
        <taxon>Actinomycetota</taxon>
        <taxon>Actinomycetes</taxon>
        <taxon>Micrococcales</taxon>
        <taxon>Demequinaceae</taxon>
        <taxon>Demequina</taxon>
    </lineage>
</organism>
<comment type="similarity">
    <text evidence="1">Belongs to the ATP-dependent AMP-binding enzyme family.</text>
</comment>
<dbReference type="Gene3D" id="3.30.300.30">
    <property type="match status" value="1"/>
</dbReference>
<proteinExistence type="inferred from homology"/>
<dbReference type="SUPFAM" id="SSF56801">
    <property type="entry name" value="Acetyl-CoA synthetase-like"/>
    <property type="match status" value="1"/>
</dbReference>
<evidence type="ECO:0000256" key="3">
    <source>
        <dbReference type="SAM" id="MobiDB-lite"/>
    </source>
</evidence>
<dbReference type="Pfam" id="PF13193">
    <property type="entry name" value="AMP-binding_C"/>
    <property type="match status" value="1"/>
</dbReference>